<dbReference type="Pfam" id="PF06133">
    <property type="entry name" value="Com_YlbF"/>
    <property type="match status" value="1"/>
</dbReference>
<dbReference type="InterPro" id="IPR010368">
    <property type="entry name" value="Com_YlbF"/>
</dbReference>
<reference evidence="1" key="1">
    <citation type="submission" date="2019-08" db="EMBL/GenBank/DDBJ databases">
        <authorList>
            <person name="Kucharzyk K."/>
            <person name="Murdoch R.W."/>
            <person name="Higgins S."/>
            <person name="Loffler F."/>
        </authorList>
    </citation>
    <scope>NUCLEOTIDE SEQUENCE</scope>
</reference>
<dbReference type="Gene3D" id="1.20.1500.10">
    <property type="entry name" value="YheA/YmcA-like"/>
    <property type="match status" value="1"/>
</dbReference>
<proteinExistence type="predicted"/>
<evidence type="ECO:0000313" key="1">
    <source>
        <dbReference type="EMBL" id="MPN53803.1"/>
    </source>
</evidence>
<dbReference type="EMBL" id="VSSQ01121335">
    <property type="protein sequence ID" value="MPN53803.1"/>
    <property type="molecule type" value="Genomic_DNA"/>
</dbReference>
<gene>
    <name evidence="1" type="ORF">SDC9_201469</name>
</gene>
<name>A0A645J2W8_9ZZZZ</name>
<dbReference type="SUPFAM" id="SSF158622">
    <property type="entry name" value="YheA/YmcA-like"/>
    <property type="match status" value="1"/>
</dbReference>
<sequence>MVKPLNKEASLLIEELRRLISNYPLVKEFNTISKDIRKNTELLKYEDMLKNYQINMVHSLNENDDHKYNKLLKEYECLKNEYYNNPIYVNYLFLKDETNSFIQEIVEILNNP</sequence>
<organism evidence="1">
    <name type="scientific">bioreactor metagenome</name>
    <dbReference type="NCBI Taxonomy" id="1076179"/>
    <lineage>
        <taxon>unclassified sequences</taxon>
        <taxon>metagenomes</taxon>
        <taxon>ecological metagenomes</taxon>
    </lineage>
</organism>
<accession>A0A645J2W8</accession>
<dbReference type="InterPro" id="IPR023378">
    <property type="entry name" value="YheA/YmcA-like_dom_sf"/>
</dbReference>
<dbReference type="AlphaFoldDB" id="A0A645J2W8"/>
<comment type="caution">
    <text evidence="1">The sequence shown here is derived from an EMBL/GenBank/DDBJ whole genome shotgun (WGS) entry which is preliminary data.</text>
</comment>
<protein>
    <recommendedName>
        <fullName evidence="2">YlbF family regulator</fullName>
    </recommendedName>
</protein>
<evidence type="ECO:0008006" key="2">
    <source>
        <dbReference type="Google" id="ProtNLM"/>
    </source>
</evidence>